<protein>
    <recommendedName>
        <fullName evidence="4">Gnk2-homologous domain-containing protein</fullName>
    </recommendedName>
</protein>
<feature type="domain" description="Gnk2-homologous" evidence="4">
    <location>
        <begin position="152"/>
        <end position="270"/>
    </location>
</feature>
<sequence>MPTMPSVLVSPAPALVLLLITASLAASQAGIHCGSKEAASPVASSPSPSPATNGTMFADNLRTLLFALPDAAAPTGFASLSNGTGRDRVFVRGICRGDSSESQCLADLRSGTIDLIASCTAASRRATGFYDKCIVTYADINASTAGFSFEEDELSEILYDGRRVADPDNYEKTYYALMKRLVARAASGNGSASARTSMFATGEAEYNRSIPNGTMYGLVQCMRDLSAAECGRCRSCRRAARGIREGWCEASIATCGFNCTPTTTWRSTRLRAPLHRRRPSLSDEQRDRESSGLVGLRPPLNFLTFRPSLDAPAEKSLTEHSNFD</sequence>
<dbReference type="AlphaFoldDB" id="A0AAD8T1Q3"/>
<dbReference type="InterPro" id="IPR038408">
    <property type="entry name" value="GNK2_sf"/>
</dbReference>
<dbReference type="InterPro" id="IPR002902">
    <property type="entry name" value="GNK2"/>
</dbReference>
<reference evidence="5" key="1">
    <citation type="submission" date="2023-07" db="EMBL/GenBank/DDBJ databases">
        <title>A chromosome-level genome assembly of Lolium multiflorum.</title>
        <authorList>
            <person name="Chen Y."/>
            <person name="Copetti D."/>
            <person name="Kolliker R."/>
            <person name="Studer B."/>
        </authorList>
    </citation>
    <scope>NUCLEOTIDE SEQUENCE</scope>
    <source>
        <strain evidence="5">02402/16</strain>
        <tissue evidence="5">Leaf</tissue>
    </source>
</reference>
<dbReference type="EMBL" id="JAUUTY010000003">
    <property type="protein sequence ID" value="KAK1668027.1"/>
    <property type="molecule type" value="Genomic_DNA"/>
</dbReference>
<keyword evidence="2" id="KW-0677">Repeat</keyword>
<evidence type="ECO:0000256" key="1">
    <source>
        <dbReference type="ARBA" id="ARBA00022729"/>
    </source>
</evidence>
<organism evidence="5 6">
    <name type="scientific">Lolium multiflorum</name>
    <name type="common">Italian ryegrass</name>
    <name type="synonym">Lolium perenne subsp. multiflorum</name>
    <dbReference type="NCBI Taxonomy" id="4521"/>
    <lineage>
        <taxon>Eukaryota</taxon>
        <taxon>Viridiplantae</taxon>
        <taxon>Streptophyta</taxon>
        <taxon>Embryophyta</taxon>
        <taxon>Tracheophyta</taxon>
        <taxon>Spermatophyta</taxon>
        <taxon>Magnoliopsida</taxon>
        <taxon>Liliopsida</taxon>
        <taxon>Poales</taxon>
        <taxon>Poaceae</taxon>
        <taxon>BOP clade</taxon>
        <taxon>Pooideae</taxon>
        <taxon>Poodae</taxon>
        <taxon>Poeae</taxon>
        <taxon>Poeae Chloroplast Group 2 (Poeae type)</taxon>
        <taxon>Loliodinae</taxon>
        <taxon>Loliinae</taxon>
        <taxon>Lolium</taxon>
    </lineage>
</organism>
<evidence type="ECO:0000256" key="3">
    <source>
        <dbReference type="SAM" id="SignalP"/>
    </source>
</evidence>
<gene>
    <name evidence="5" type="ORF">QYE76_056186</name>
</gene>
<dbReference type="PROSITE" id="PS51473">
    <property type="entry name" value="GNK2"/>
    <property type="match status" value="2"/>
</dbReference>
<proteinExistence type="predicted"/>
<feature type="chain" id="PRO_5041991372" description="Gnk2-homologous domain-containing protein" evidence="3">
    <location>
        <begin position="28"/>
        <end position="324"/>
    </location>
</feature>
<keyword evidence="1 3" id="KW-0732">Signal</keyword>
<dbReference type="Proteomes" id="UP001231189">
    <property type="component" value="Unassembled WGS sequence"/>
</dbReference>
<dbReference type="Pfam" id="PF01657">
    <property type="entry name" value="Stress-antifung"/>
    <property type="match status" value="2"/>
</dbReference>
<evidence type="ECO:0000313" key="6">
    <source>
        <dbReference type="Proteomes" id="UP001231189"/>
    </source>
</evidence>
<dbReference type="PANTHER" id="PTHR32099">
    <property type="entry name" value="CYSTEINE-RICH REPEAT SECRETORY PROTEIN"/>
    <property type="match status" value="1"/>
</dbReference>
<feature type="signal peptide" evidence="3">
    <location>
        <begin position="1"/>
        <end position="27"/>
    </location>
</feature>
<dbReference type="Gene3D" id="3.30.430.20">
    <property type="entry name" value="Gnk2 domain, C-X8-C-X2-C motif"/>
    <property type="match status" value="2"/>
</dbReference>
<dbReference type="CDD" id="cd23509">
    <property type="entry name" value="Gnk2-like"/>
    <property type="match status" value="2"/>
</dbReference>
<evidence type="ECO:0000259" key="4">
    <source>
        <dbReference type="PROSITE" id="PS51473"/>
    </source>
</evidence>
<feature type="domain" description="Gnk2-homologous" evidence="4">
    <location>
        <begin position="39"/>
        <end position="142"/>
    </location>
</feature>
<evidence type="ECO:0000256" key="2">
    <source>
        <dbReference type="ARBA" id="ARBA00022737"/>
    </source>
</evidence>
<evidence type="ECO:0000313" key="5">
    <source>
        <dbReference type="EMBL" id="KAK1668027.1"/>
    </source>
</evidence>
<name>A0AAD8T1Q3_LOLMU</name>
<dbReference type="PANTHER" id="PTHR32099:SF104">
    <property type="entry name" value="OS01G0774133 PROTEIN"/>
    <property type="match status" value="1"/>
</dbReference>
<comment type="caution">
    <text evidence="5">The sequence shown here is derived from an EMBL/GenBank/DDBJ whole genome shotgun (WGS) entry which is preliminary data.</text>
</comment>
<accession>A0AAD8T1Q3</accession>
<keyword evidence="6" id="KW-1185">Reference proteome</keyword>